<evidence type="ECO:0000313" key="2">
    <source>
        <dbReference type="EMBL" id="SNS22437.1"/>
    </source>
</evidence>
<keyword evidence="3" id="KW-1185">Reference proteome</keyword>
<dbReference type="Pfam" id="PF03374">
    <property type="entry name" value="ANT"/>
    <property type="match status" value="1"/>
</dbReference>
<protein>
    <submittedName>
        <fullName evidence="2">Phage antirepressor protein YoqD, KilAC domain</fullName>
    </submittedName>
</protein>
<sequence>MKAKNAVAEAFQAKVADEILPAVRKHGAYMTTEVIEKTLSDPDFIIGLATALKEEKQKRMAAEAEIQVMQPKALFADSVSASSTTILVADLAKLLKQNGIDTGEKRLYAWLRENGYLIKRKCADYNMPAQRSMDLGLFEINESTINRPDKEPIIRKTTRVTGKGQQYFIDKFIKHLASEF</sequence>
<name>A0A239CQQ3_9FIRM</name>
<dbReference type="Proteomes" id="UP000198304">
    <property type="component" value="Unassembled WGS sequence"/>
</dbReference>
<dbReference type="InterPro" id="IPR005039">
    <property type="entry name" value="Ant_C"/>
</dbReference>
<gene>
    <name evidence="2" type="ORF">SAMN05446037_1006101</name>
</gene>
<dbReference type="RefSeq" id="WP_176431262.1">
    <property type="nucleotide sequence ID" value="NZ_FZOJ01000006.1"/>
</dbReference>
<evidence type="ECO:0000313" key="3">
    <source>
        <dbReference type="Proteomes" id="UP000198304"/>
    </source>
</evidence>
<accession>A0A239CQQ3</accession>
<reference evidence="2 3" key="1">
    <citation type="submission" date="2017-06" db="EMBL/GenBank/DDBJ databases">
        <authorList>
            <person name="Kim H.J."/>
            <person name="Triplett B.A."/>
        </authorList>
    </citation>
    <scope>NUCLEOTIDE SEQUENCE [LARGE SCALE GENOMIC DNA]</scope>
    <source>
        <strain evidence="2 3">SCA</strain>
    </source>
</reference>
<dbReference type="AlphaFoldDB" id="A0A239CQQ3"/>
<evidence type="ECO:0000259" key="1">
    <source>
        <dbReference type="Pfam" id="PF03374"/>
    </source>
</evidence>
<feature type="domain" description="Antirepressor protein C-terminal" evidence="1">
    <location>
        <begin position="63"/>
        <end position="173"/>
    </location>
</feature>
<dbReference type="GO" id="GO:0003677">
    <property type="term" value="F:DNA binding"/>
    <property type="evidence" value="ECO:0007669"/>
    <property type="project" value="InterPro"/>
</dbReference>
<dbReference type="EMBL" id="FZOJ01000006">
    <property type="protein sequence ID" value="SNS22437.1"/>
    <property type="molecule type" value="Genomic_DNA"/>
</dbReference>
<organism evidence="2 3">
    <name type="scientific">Anaerovirgula multivorans</name>
    <dbReference type="NCBI Taxonomy" id="312168"/>
    <lineage>
        <taxon>Bacteria</taxon>
        <taxon>Bacillati</taxon>
        <taxon>Bacillota</taxon>
        <taxon>Clostridia</taxon>
        <taxon>Peptostreptococcales</taxon>
        <taxon>Natronincolaceae</taxon>
        <taxon>Anaerovirgula</taxon>
    </lineage>
</organism>
<proteinExistence type="predicted"/>